<gene>
    <name evidence="1" type="primary">NPL6</name>
    <name evidence="1" type="ORF">LPJ66_002425</name>
</gene>
<protein>
    <submittedName>
        <fullName evidence="1">Chromatin structure-remodeling complex subunit RSC7</fullName>
    </submittedName>
</protein>
<evidence type="ECO:0000313" key="1">
    <source>
        <dbReference type="EMBL" id="KAJ1898960.1"/>
    </source>
</evidence>
<evidence type="ECO:0000313" key="2">
    <source>
        <dbReference type="Proteomes" id="UP001150581"/>
    </source>
</evidence>
<reference evidence="1" key="1">
    <citation type="submission" date="2022-07" db="EMBL/GenBank/DDBJ databases">
        <title>Phylogenomic reconstructions and comparative analyses of Kickxellomycotina fungi.</title>
        <authorList>
            <person name="Reynolds N.K."/>
            <person name="Stajich J.E."/>
            <person name="Barry K."/>
            <person name="Grigoriev I.V."/>
            <person name="Crous P."/>
            <person name="Smith M.E."/>
        </authorList>
    </citation>
    <scope>NUCLEOTIDE SEQUENCE</scope>
    <source>
        <strain evidence="1">Benny 63K</strain>
    </source>
</reference>
<keyword evidence="2" id="KW-1185">Reference proteome</keyword>
<sequence length="790" mass="84877">MPTMRRSTRASAVGVNSSSLNNKNNQQQQQISEESTTAGNYHEDEAAASSDQAAEPAATRSKLNAWSTTSSPLSSVSTPASNITTAQQRQRGRTRRQTIRAPTAAAAATAESADEDSVDELLSEAAKAIRNQVTNGELSSDGAGSSDGGPSMKKRQGPVDTVDHTPVRKHRRVARMSTGGSSMRRQASLAATDDERGEATEPEAEAEAEAVDDDGPSQAVVSGSGGTWWPGKRGRPPKSVLEQRRLAKKSTARTPRAAARRGAAAAAAEDGSEDEDGADLSVLETPTRRPTRKASLGAALSMHAPQGSLVAPTATVSSSDDSEDEADSEGERKIDALGQLLGGREFICPVVTSPFRSNPRRQYILTMDCCRFTGARDSYMLFKQHPRMRRVETTQRERDMLADKRLIPKVTRFRPIAMITARTAFREFGARIVKNGRYVTDDYWVAARRQEAKFAEGAVVANMGVYHSVMAAHAAGVTPGSTRKARRLTPLRSPESPAGALGPASPTQPGAVVSSWAQIHAQQPVPPSQLQLRAGAGALTMATAFEKADAGAGADADAAIARRKPVFRRIRAAETAEAAFEPAAAAHRMHFDDRGFVDGLPLVQSLAAAWPRTASLTNRLKQRRADSAAEATADADAGAEDLFGPMAYASAKAAREFNAATRMWREDNGGTWVDPHTGIRQVPANLQPTAVRAERVDATSSRWRRTGSTRVDALVSFTDAPALATPASDAYPLALLPGQFQSSFPMHHTRFGQTQAQALTSYSNLWSSHWTMQQIYAQQHRKLLQKRLAQ</sequence>
<dbReference type="EMBL" id="JANBPG010000194">
    <property type="protein sequence ID" value="KAJ1898960.1"/>
    <property type="molecule type" value="Genomic_DNA"/>
</dbReference>
<name>A0ACC1IQJ0_9FUNG</name>
<dbReference type="Proteomes" id="UP001150581">
    <property type="component" value="Unassembled WGS sequence"/>
</dbReference>
<comment type="caution">
    <text evidence="1">The sequence shown here is derived from an EMBL/GenBank/DDBJ whole genome shotgun (WGS) entry which is preliminary data.</text>
</comment>
<organism evidence="1 2">
    <name type="scientific">Kickxella alabastrina</name>
    <dbReference type="NCBI Taxonomy" id="61397"/>
    <lineage>
        <taxon>Eukaryota</taxon>
        <taxon>Fungi</taxon>
        <taxon>Fungi incertae sedis</taxon>
        <taxon>Zoopagomycota</taxon>
        <taxon>Kickxellomycotina</taxon>
        <taxon>Kickxellomycetes</taxon>
        <taxon>Kickxellales</taxon>
        <taxon>Kickxellaceae</taxon>
        <taxon>Kickxella</taxon>
    </lineage>
</organism>
<accession>A0ACC1IQJ0</accession>
<proteinExistence type="predicted"/>